<accession>A0A9D9EHS9</accession>
<evidence type="ECO:0000259" key="8">
    <source>
        <dbReference type="PROSITE" id="PS50059"/>
    </source>
</evidence>
<dbReference type="AlphaFoldDB" id="A0A9D9EHS9"/>
<evidence type="ECO:0000256" key="4">
    <source>
        <dbReference type="ARBA" id="ARBA00023110"/>
    </source>
</evidence>
<reference evidence="9" key="2">
    <citation type="journal article" date="2021" name="PeerJ">
        <title>Extensive microbial diversity within the chicken gut microbiome revealed by metagenomics and culture.</title>
        <authorList>
            <person name="Gilroy R."/>
            <person name="Ravi A."/>
            <person name="Getino M."/>
            <person name="Pursley I."/>
            <person name="Horton D.L."/>
            <person name="Alikhan N.F."/>
            <person name="Baker D."/>
            <person name="Gharbi K."/>
            <person name="Hall N."/>
            <person name="Watson M."/>
            <person name="Adriaenssens E.M."/>
            <person name="Foster-Nyarko E."/>
            <person name="Jarju S."/>
            <person name="Secka A."/>
            <person name="Antonio M."/>
            <person name="Oren A."/>
            <person name="Chaudhuri R.R."/>
            <person name="La Ragione R."/>
            <person name="Hildebrand F."/>
            <person name="Pallen M.J."/>
        </authorList>
    </citation>
    <scope>NUCLEOTIDE SEQUENCE</scope>
    <source>
        <strain evidence="9">D3-1215</strain>
    </source>
</reference>
<reference evidence="9" key="1">
    <citation type="submission" date="2020-10" db="EMBL/GenBank/DDBJ databases">
        <authorList>
            <person name="Gilroy R."/>
        </authorList>
    </citation>
    <scope>NUCLEOTIDE SEQUENCE</scope>
    <source>
        <strain evidence="9">D3-1215</strain>
    </source>
</reference>
<dbReference type="GO" id="GO:0003755">
    <property type="term" value="F:peptidyl-prolyl cis-trans isomerase activity"/>
    <property type="evidence" value="ECO:0007669"/>
    <property type="project" value="UniProtKB-UniRule"/>
</dbReference>
<dbReference type="Proteomes" id="UP000823637">
    <property type="component" value="Unassembled WGS sequence"/>
</dbReference>
<dbReference type="GO" id="GO:0006457">
    <property type="term" value="P:protein folding"/>
    <property type="evidence" value="ECO:0007669"/>
    <property type="project" value="InterPro"/>
</dbReference>
<evidence type="ECO:0000256" key="2">
    <source>
        <dbReference type="ARBA" id="ARBA00006577"/>
    </source>
</evidence>
<organism evidence="9 10">
    <name type="scientific">Candidatus Enterocola intestinipullorum</name>
    <dbReference type="NCBI Taxonomy" id="2840783"/>
    <lineage>
        <taxon>Bacteria</taxon>
        <taxon>Pseudomonadati</taxon>
        <taxon>Bacteroidota</taxon>
        <taxon>Bacteroidia</taxon>
        <taxon>Bacteroidales</taxon>
        <taxon>Candidatus Enterocola</taxon>
    </lineage>
</organism>
<dbReference type="InterPro" id="IPR036944">
    <property type="entry name" value="PPIase_FKBP_N_sf"/>
</dbReference>
<comment type="caution">
    <text evidence="9">The sequence shown here is derived from an EMBL/GenBank/DDBJ whole genome shotgun (WGS) entry which is preliminary data.</text>
</comment>
<keyword evidence="3" id="KW-0732">Signal</keyword>
<dbReference type="PANTHER" id="PTHR43811:SF19">
    <property type="entry name" value="39 KDA FK506-BINDING NUCLEAR PROTEIN"/>
    <property type="match status" value="1"/>
</dbReference>
<dbReference type="InterPro" id="IPR001179">
    <property type="entry name" value="PPIase_FKBP_dom"/>
</dbReference>
<gene>
    <name evidence="9" type="ORF">IAC32_05620</name>
</gene>
<dbReference type="SUPFAM" id="SSF54534">
    <property type="entry name" value="FKBP-like"/>
    <property type="match status" value="1"/>
</dbReference>
<sequence>MDKVSYALGMSIANNILGSGIKEINLDDFNAAVADVMNGKDTIIDKNEAKQVLDKFFTELAEKINEQNKAVGDAFLKQNRERDAVVELPSGLQYEVLVDGTGKSPKASDRVQCHYEGRLLDGTVFDSSYKRKEPAVFGVNQVIKGWVEALQLMKEGSKWRLFIPSDLAYGAHGAGQSIPPHATLIFDVELLKVV</sequence>
<dbReference type="Pfam" id="PF00254">
    <property type="entry name" value="FKBP_C"/>
    <property type="match status" value="1"/>
</dbReference>
<evidence type="ECO:0000313" key="9">
    <source>
        <dbReference type="EMBL" id="MBO8447203.1"/>
    </source>
</evidence>
<dbReference type="InterPro" id="IPR046357">
    <property type="entry name" value="PPIase_dom_sf"/>
</dbReference>
<keyword evidence="4 6" id="KW-0697">Rotamase</keyword>
<keyword evidence="5 6" id="KW-0413">Isomerase</keyword>
<dbReference type="EMBL" id="JADIMR010000085">
    <property type="protein sequence ID" value="MBO8447203.1"/>
    <property type="molecule type" value="Genomic_DNA"/>
</dbReference>
<evidence type="ECO:0000256" key="5">
    <source>
        <dbReference type="ARBA" id="ARBA00023235"/>
    </source>
</evidence>
<dbReference type="InterPro" id="IPR000774">
    <property type="entry name" value="PPIase_FKBP_N"/>
</dbReference>
<name>A0A9D9EHS9_9BACT</name>
<evidence type="ECO:0000256" key="7">
    <source>
        <dbReference type="RuleBase" id="RU003915"/>
    </source>
</evidence>
<comment type="catalytic activity">
    <reaction evidence="1 6 7">
        <text>[protein]-peptidylproline (omega=180) = [protein]-peptidylproline (omega=0)</text>
        <dbReference type="Rhea" id="RHEA:16237"/>
        <dbReference type="Rhea" id="RHEA-COMP:10747"/>
        <dbReference type="Rhea" id="RHEA-COMP:10748"/>
        <dbReference type="ChEBI" id="CHEBI:83833"/>
        <dbReference type="ChEBI" id="CHEBI:83834"/>
        <dbReference type="EC" id="5.2.1.8"/>
    </reaction>
</comment>
<dbReference type="Gene3D" id="1.10.287.460">
    <property type="entry name" value="Peptidyl-prolyl cis-trans isomerase, FKBP-type, N-terminal domain"/>
    <property type="match status" value="1"/>
</dbReference>
<dbReference type="PANTHER" id="PTHR43811">
    <property type="entry name" value="FKBP-TYPE PEPTIDYL-PROLYL CIS-TRANS ISOMERASE FKPA"/>
    <property type="match status" value="1"/>
</dbReference>
<dbReference type="FunFam" id="3.10.50.40:FF:000045">
    <property type="entry name" value="Peptidyl-prolyl cis-trans isomerase"/>
    <property type="match status" value="1"/>
</dbReference>
<dbReference type="Gene3D" id="3.10.50.40">
    <property type="match status" value="1"/>
</dbReference>
<protein>
    <recommendedName>
        <fullName evidence="7">Peptidyl-prolyl cis-trans isomerase</fullName>
        <ecNumber evidence="7">5.2.1.8</ecNumber>
    </recommendedName>
</protein>
<feature type="domain" description="PPIase FKBP-type" evidence="8">
    <location>
        <begin position="108"/>
        <end position="194"/>
    </location>
</feature>
<proteinExistence type="inferred from homology"/>
<dbReference type="Pfam" id="PF01346">
    <property type="entry name" value="FKBP_N"/>
    <property type="match status" value="1"/>
</dbReference>
<evidence type="ECO:0000256" key="6">
    <source>
        <dbReference type="PROSITE-ProRule" id="PRU00277"/>
    </source>
</evidence>
<evidence type="ECO:0000256" key="3">
    <source>
        <dbReference type="ARBA" id="ARBA00022729"/>
    </source>
</evidence>
<evidence type="ECO:0000313" key="10">
    <source>
        <dbReference type="Proteomes" id="UP000823637"/>
    </source>
</evidence>
<comment type="similarity">
    <text evidence="2 7">Belongs to the FKBP-type PPIase family.</text>
</comment>
<dbReference type="EC" id="5.2.1.8" evidence="7"/>
<evidence type="ECO:0000256" key="1">
    <source>
        <dbReference type="ARBA" id="ARBA00000971"/>
    </source>
</evidence>
<dbReference type="PROSITE" id="PS50059">
    <property type="entry name" value="FKBP_PPIASE"/>
    <property type="match status" value="1"/>
</dbReference>